<feature type="compositionally biased region" description="Basic and acidic residues" evidence="1">
    <location>
        <begin position="575"/>
        <end position="584"/>
    </location>
</feature>
<dbReference type="GO" id="GO:0004843">
    <property type="term" value="F:cysteine-type deubiquitinase activity"/>
    <property type="evidence" value="ECO:0007669"/>
    <property type="project" value="TreeGrafter"/>
</dbReference>
<feature type="compositionally biased region" description="Basic and acidic residues" evidence="1">
    <location>
        <begin position="758"/>
        <end position="768"/>
    </location>
</feature>
<proteinExistence type="predicted"/>
<gene>
    <name evidence="2" type="ORF">OFUS_LOCUS4504</name>
</gene>
<feature type="compositionally biased region" description="Polar residues" evidence="1">
    <location>
        <begin position="411"/>
        <end position="443"/>
    </location>
</feature>
<dbReference type="InterPro" id="IPR003323">
    <property type="entry name" value="OTU_dom"/>
</dbReference>
<dbReference type="CDD" id="cd20380">
    <property type="entry name" value="Tudor_TDRD13-like"/>
    <property type="match status" value="1"/>
</dbReference>
<dbReference type="InterPro" id="IPR050704">
    <property type="entry name" value="Peptidase_C85-like"/>
</dbReference>
<feature type="compositionally biased region" description="Polar residues" evidence="1">
    <location>
        <begin position="720"/>
        <end position="735"/>
    </location>
</feature>
<accession>A0A8J1TGP9</accession>
<dbReference type="GO" id="GO:0061578">
    <property type="term" value="F:K63-linked deubiquitinase activity"/>
    <property type="evidence" value="ECO:0007669"/>
    <property type="project" value="TreeGrafter"/>
</dbReference>
<feature type="region of interest" description="Disordered" evidence="1">
    <location>
        <begin position="693"/>
        <end position="772"/>
    </location>
</feature>
<feature type="compositionally biased region" description="Basic and acidic residues" evidence="1">
    <location>
        <begin position="707"/>
        <end position="719"/>
    </location>
</feature>
<feature type="region of interest" description="Disordered" evidence="1">
    <location>
        <begin position="305"/>
        <end position="452"/>
    </location>
</feature>
<name>A0A8J1TGP9_OWEFU</name>
<dbReference type="PROSITE" id="PS50802">
    <property type="entry name" value="OTU"/>
    <property type="match status" value="1"/>
</dbReference>
<dbReference type="PANTHER" id="PTHR12419:SF115">
    <property type="entry name" value="PROTEIN OVARIAN TUMOR LOCUS-RELATED"/>
    <property type="match status" value="1"/>
</dbReference>
<comment type="caution">
    <text evidence="2">The sequence shown here is derived from an EMBL/GenBank/DDBJ whole genome shotgun (WGS) entry which is preliminary data.</text>
</comment>
<dbReference type="GO" id="GO:0016579">
    <property type="term" value="P:protein deubiquitination"/>
    <property type="evidence" value="ECO:0007669"/>
    <property type="project" value="TreeGrafter"/>
</dbReference>
<dbReference type="PANTHER" id="PTHR12419">
    <property type="entry name" value="OTU DOMAIN CONTAINING PROTEIN"/>
    <property type="match status" value="1"/>
</dbReference>
<dbReference type="SUPFAM" id="SSF54001">
    <property type="entry name" value="Cysteine proteinases"/>
    <property type="match status" value="1"/>
</dbReference>
<dbReference type="OrthoDB" id="20273at2759"/>
<dbReference type="Gene3D" id="3.90.70.80">
    <property type="match status" value="1"/>
</dbReference>
<organism evidence="2 3">
    <name type="scientific">Owenia fusiformis</name>
    <name type="common">Polychaete worm</name>
    <dbReference type="NCBI Taxonomy" id="6347"/>
    <lineage>
        <taxon>Eukaryota</taxon>
        <taxon>Metazoa</taxon>
        <taxon>Spiralia</taxon>
        <taxon>Lophotrochozoa</taxon>
        <taxon>Annelida</taxon>
        <taxon>Polychaeta</taxon>
        <taxon>Sedentaria</taxon>
        <taxon>Canalipalpata</taxon>
        <taxon>Sabellida</taxon>
        <taxon>Oweniida</taxon>
        <taxon>Oweniidae</taxon>
        <taxon>Owenia</taxon>
    </lineage>
</organism>
<reference evidence="2" key="1">
    <citation type="submission" date="2022-03" db="EMBL/GenBank/DDBJ databases">
        <authorList>
            <person name="Martin C."/>
        </authorList>
    </citation>
    <scope>NUCLEOTIDE SEQUENCE</scope>
</reference>
<dbReference type="EMBL" id="CAIIXF020000002">
    <property type="protein sequence ID" value="CAH1777466.1"/>
    <property type="molecule type" value="Genomic_DNA"/>
</dbReference>
<dbReference type="InterPro" id="IPR049770">
    <property type="entry name" value="OTU_Tudor"/>
</dbReference>
<dbReference type="InterPro" id="IPR038765">
    <property type="entry name" value="Papain-like_cys_pep_sf"/>
</dbReference>
<keyword evidence="3" id="KW-1185">Reference proteome</keyword>
<sequence>MDDYLSSLDLWRKPIAKDESSLYRCIAEQVFSTQTRWEEVRDECEHYIKEHEEELETEWLGVPIEINALSLLYRRDIYIYEQVRCPPVNLTQNEFKDVIWLCYTDGCHYDCVYPRTFVTSSAICQSIVYEILYKNVFKMSKEVHEGVQLLRNKNFNKRRDSHSPCYSSSPETQEYYRKHHVSVSPPFPYRIAKALDPDIYRNVEYDTWMEAKKELERTEQQLVEKRFTTGDKCQVTLESSPDHVFIAHIQEMGSEKDPVTVFIEELGERHTVTFEQLRALPQAEGYPPLCKKKQRRRKLELPFMMPVGRGSQGRGIPHQGMRTPPPRFSNFNGMRPRRALINSAGHPVHPGTGHPIHRPRTFNSPSDSFHRQSGYVTPERQQSSYVTPERQHSRSSKPRKTPPPPLVLPQRMTSPVSSQSPGPTLQPDVNGNLAASPQVQQPYMTPPPQVQQFVSPPTQLQFYPFLVIPYVNNLTGPVNLNAQASMDNAGSDLPNGDVNTLRFFYNIGVEHFRLSTLMHQQQNLGQQPMPVSMPVTPVTPNQPFHVDPTLQAPPLSAPPFTEKDAETTGNTSNTTDEKTPTELEIKSEKKIHQAVPSYSGPHAPPTGHIPQRMMHFRPVYHPHAYHRATMGHPQMTMYAPPPGYVQVPQGHTYTKDTPFPRYTHRANNPKIQNVDEITAKLEKYCQLDSDENINIAAPKSPSQESSTRSDDSSQEDHGNNDSGCQSDFSTESTIGKSKPDGESSSAFLPLPRPSYDITDGHTSDESTPHDNTIINVPRKFHKKNYVPRIVRPMKDIPPRFQQMLTPKKPDPEKFAGPPLVQQTFDPNPYPDSEHDSHKYVVHGDGGPIGVAEGSTSTGAIAYTNGDGAVHYHHPNQPSVTNVDSDTNNLAYCQSYVDHAHSYSGDGGLHVVNPHSLPSGGQYYTLPSTPPSHGMVAPSGMTIAQPTGTVYYSQPPMQTTSHYGPPMNMQMPAYVYQQ</sequence>
<evidence type="ECO:0000313" key="3">
    <source>
        <dbReference type="Proteomes" id="UP000749559"/>
    </source>
</evidence>
<dbReference type="AlphaFoldDB" id="A0A8J1TGP9"/>
<evidence type="ECO:0000256" key="1">
    <source>
        <dbReference type="SAM" id="MobiDB-lite"/>
    </source>
</evidence>
<feature type="region of interest" description="Disordered" evidence="1">
    <location>
        <begin position="550"/>
        <end position="584"/>
    </location>
</feature>
<protein>
    <submittedName>
        <fullName evidence="2">Uncharacterized protein</fullName>
    </submittedName>
</protein>
<dbReference type="Proteomes" id="UP000749559">
    <property type="component" value="Unassembled WGS sequence"/>
</dbReference>
<evidence type="ECO:0000313" key="2">
    <source>
        <dbReference type="EMBL" id="CAH1777466.1"/>
    </source>
</evidence>